<proteinExistence type="predicted"/>
<organism evidence="1 2">
    <name type="scientific">Streptomyces citrinus</name>
    <dbReference type="NCBI Taxonomy" id="3118173"/>
    <lineage>
        <taxon>Bacteria</taxon>
        <taxon>Bacillati</taxon>
        <taxon>Actinomycetota</taxon>
        <taxon>Actinomycetes</taxon>
        <taxon>Kitasatosporales</taxon>
        <taxon>Streptomycetaceae</taxon>
        <taxon>Streptomyces</taxon>
    </lineage>
</organism>
<keyword evidence="2" id="KW-1185">Reference proteome</keyword>
<protein>
    <submittedName>
        <fullName evidence="1">Chlorohydrolase family protein</fullName>
    </submittedName>
</protein>
<gene>
    <name evidence="1" type="ORF">V2W30_35045</name>
</gene>
<dbReference type="Proteomes" id="UP001432251">
    <property type="component" value="Chromosome"/>
</dbReference>
<sequence>MRTRWRARHILAHQDGGHALLRDGEVVWQDDTVIYVGPRYEGEVDRERDLGDSLVMPGLIDLDALTDIDHLVLDSWAGPERGPGLQWSAEYFARRRHDVFTPRERSTVREYALAQLALHGITTFMPIASEVHSRWAEPYDELVDMARTASRIGLRGYLGPAYRSGVNVVLPDGTRDVAFDEEEGRAGLRDAVRFLDHLAGLGDPLLTGVLLPCRIETLTEELLGDTARIARERGVLVRLHALQGLVERAIIQRRHDGMTPLELLDKHGLLAPNLLIPHTVTLDRHPSVHGEDRGDLALLARTGVSVIHCPQTSLRYGEMLHSFRAYREAGVNLCLGTDSFPPDLIRGMDVGVHLAKIAEGRSDAAPAEHYVEAATLGGARALGRDDLGRIAPGAQADLVAFSLDDIRDGVLDDPVRTFLLNGTARQATDSVVAGRPVLVDGALPGIDLPELARRAQELFQKMRAAYSERDTERRATEALFPPTFPALRAPRRHPAPVKDVRT</sequence>
<evidence type="ECO:0000313" key="2">
    <source>
        <dbReference type="Proteomes" id="UP001432251"/>
    </source>
</evidence>
<name>A0ACD5ALH7_9ACTN</name>
<dbReference type="EMBL" id="CP146022">
    <property type="protein sequence ID" value="WWQ68034.1"/>
    <property type="molecule type" value="Genomic_DNA"/>
</dbReference>
<evidence type="ECO:0000313" key="1">
    <source>
        <dbReference type="EMBL" id="WWQ68034.1"/>
    </source>
</evidence>
<reference evidence="1" key="1">
    <citation type="journal article" date="2025" name="Int. J. Syst. Evol. Microbiol.">
        <title>Streptomyces citrinus sp. nov., with yellow diffusible pigment.</title>
        <authorList>
            <person name="He Y."/>
            <person name="Yang E."/>
            <person name="Xu J."/>
            <person name="Sun Y."/>
            <person name="Sun L."/>
        </authorList>
    </citation>
    <scope>NUCLEOTIDE SEQUENCE</scope>
    <source>
        <strain evidence="1">Q6</strain>
    </source>
</reference>
<accession>A0ACD5ALH7</accession>